<sequence length="81" mass="8990">MFSEEESSTHYCSSSECRSCAKKSRLYWVRDATAAAEGHSLAGKMSPPLLVRQLARGMCRIFIAFIYLRKAPAGPGTFLPF</sequence>
<organism evidence="1 2">
    <name type="scientific">Caerostris extrusa</name>
    <name type="common">Bark spider</name>
    <name type="synonym">Caerostris bankana</name>
    <dbReference type="NCBI Taxonomy" id="172846"/>
    <lineage>
        <taxon>Eukaryota</taxon>
        <taxon>Metazoa</taxon>
        <taxon>Ecdysozoa</taxon>
        <taxon>Arthropoda</taxon>
        <taxon>Chelicerata</taxon>
        <taxon>Arachnida</taxon>
        <taxon>Araneae</taxon>
        <taxon>Araneomorphae</taxon>
        <taxon>Entelegynae</taxon>
        <taxon>Araneoidea</taxon>
        <taxon>Araneidae</taxon>
        <taxon>Caerostris</taxon>
    </lineage>
</organism>
<name>A0AAV4SQJ3_CAEEX</name>
<reference evidence="1 2" key="1">
    <citation type="submission" date="2021-06" db="EMBL/GenBank/DDBJ databases">
        <title>Caerostris extrusa draft genome.</title>
        <authorList>
            <person name="Kono N."/>
            <person name="Arakawa K."/>
        </authorList>
    </citation>
    <scope>NUCLEOTIDE SEQUENCE [LARGE SCALE GENOMIC DNA]</scope>
</reference>
<accession>A0AAV4SQJ3</accession>
<evidence type="ECO:0000313" key="1">
    <source>
        <dbReference type="EMBL" id="GIY36244.1"/>
    </source>
</evidence>
<proteinExistence type="predicted"/>
<dbReference type="EMBL" id="BPLR01010022">
    <property type="protein sequence ID" value="GIY36244.1"/>
    <property type="molecule type" value="Genomic_DNA"/>
</dbReference>
<dbReference type="AlphaFoldDB" id="A0AAV4SQJ3"/>
<keyword evidence="2" id="KW-1185">Reference proteome</keyword>
<gene>
    <name evidence="1" type="ORF">CEXT_311221</name>
</gene>
<evidence type="ECO:0000313" key="2">
    <source>
        <dbReference type="Proteomes" id="UP001054945"/>
    </source>
</evidence>
<protein>
    <submittedName>
        <fullName evidence="1">Uncharacterized protein</fullName>
    </submittedName>
</protein>
<comment type="caution">
    <text evidence="1">The sequence shown here is derived from an EMBL/GenBank/DDBJ whole genome shotgun (WGS) entry which is preliminary data.</text>
</comment>
<dbReference type="Proteomes" id="UP001054945">
    <property type="component" value="Unassembled WGS sequence"/>
</dbReference>